<feature type="compositionally biased region" description="Basic residues" evidence="1">
    <location>
        <begin position="95"/>
        <end position="106"/>
    </location>
</feature>
<dbReference type="EMBL" id="CP104067">
    <property type="protein sequence ID" value="WAH41216.1"/>
    <property type="molecule type" value="Genomic_DNA"/>
</dbReference>
<reference evidence="2" key="1">
    <citation type="submission" date="2022-08" db="EMBL/GenBank/DDBJ databases">
        <title>Alicyclobacillus fastidiosus DSM 17978, complete genome.</title>
        <authorList>
            <person name="Wang Q."/>
            <person name="Cai R."/>
            <person name="Wang Z."/>
        </authorList>
    </citation>
    <scope>NUCLEOTIDE SEQUENCE</scope>
    <source>
        <strain evidence="2">DSM 17978</strain>
    </source>
</reference>
<proteinExistence type="predicted"/>
<accession>A0ABY6ZGJ8</accession>
<dbReference type="RefSeq" id="WP_268005127.1">
    <property type="nucleotide sequence ID" value="NZ_BSUT01000001.1"/>
</dbReference>
<name>A0ABY6ZGJ8_9BACL</name>
<dbReference type="Proteomes" id="UP001164761">
    <property type="component" value="Chromosome"/>
</dbReference>
<evidence type="ECO:0000256" key="1">
    <source>
        <dbReference type="SAM" id="MobiDB-lite"/>
    </source>
</evidence>
<sequence length="106" mass="12191">MKSFFSGEGQKMPWWTNMPNSSSGIFPEGVPDWVKQFMVYPLGNRDGEKGDGSQFPPMFQDLRKMSSQWPFTALGFDPFWMFHDSAQQATNKKAGPGRKPRRRLRA</sequence>
<protein>
    <submittedName>
        <fullName evidence="2">Uncharacterized protein</fullName>
    </submittedName>
</protein>
<organism evidence="2 3">
    <name type="scientific">Alicyclobacillus fastidiosus</name>
    <dbReference type="NCBI Taxonomy" id="392011"/>
    <lineage>
        <taxon>Bacteria</taxon>
        <taxon>Bacillati</taxon>
        <taxon>Bacillota</taxon>
        <taxon>Bacilli</taxon>
        <taxon>Bacillales</taxon>
        <taxon>Alicyclobacillaceae</taxon>
        <taxon>Alicyclobacillus</taxon>
    </lineage>
</organism>
<keyword evidence="3" id="KW-1185">Reference proteome</keyword>
<evidence type="ECO:0000313" key="2">
    <source>
        <dbReference type="EMBL" id="WAH41216.1"/>
    </source>
</evidence>
<feature type="region of interest" description="Disordered" evidence="1">
    <location>
        <begin position="87"/>
        <end position="106"/>
    </location>
</feature>
<evidence type="ECO:0000313" key="3">
    <source>
        <dbReference type="Proteomes" id="UP001164761"/>
    </source>
</evidence>
<gene>
    <name evidence="2" type="ORF">NZD89_23615</name>
</gene>